<dbReference type="AlphaFoldDB" id="A0A645EVD1"/>
<proteinExistence type="predicted"/>
<gene>
    <name evidence="1" type="ORF">SDC9_153060</name>
</gene>
<protein>
    <submittedName>
        <fullName evidence="1">Uncharacterized protein</fullName>
    </submittedName>
</protein>
<organism evidence="1">
    <name type="scientific">bioreactor metagenome</name>
    <dbReference type="NCBI Taxonomy" id="1076179"/>
    <lineage>
        <taxon>unclassified sequences</taxon>
        <taxon>metagenomes</taxon>
        <taxon>ecological metagenomes</taxon>
    </lineage>
</organism>
<evidence type="ECO:0000313" key="1">
    <source>
        <dbReference type="EMBL" id="MPN05807.1"/>
    </source>
</evidence>
<comment type="caution">
    <text evidence="1">The sequence shown here is derived from an EMBL/GenBank/DDBJ whole genome shotgun (WGS) entry which is preliminary data.</text>
</comment>
<reference evidence="1" key="1">
    <citation type="submission" date="2019-08" db="EMBL/GenBank/DDBJ databases">
        <authorList>
            <person name="Kucharzyk K."/>
            <person name="Murdoch R.W."/>
            <person name="Higgins S."/>
            <person name="Loffler F."/>
        </authorList>
    </citation>
    <scope>NUCLEOTIDE SEQUENCE</scope>
</reference>
<name>A0A645EVD1_9ZZZZ</name>
<sequence length="178" mass="20352">MNQLEMFNLALSLHDREITQADLDSQAPSKEVRLCKIYQPVALIKALREMDWSFFTQVLAIDLSDDVPGWGYRHGYLLPDNLFKHVPISDEPFQIAGGRYYTDASEPTLYGIFKNCFDTMEHPDEFDMLVAYAISYEICGILSPKSGLDQLALQQYSWILAALTTAEVHNNYRADYRG</sequence>
<dbReference type="EMBL" id="VSSQ01051713">
    <property type="protein sequence ID" value="MPN05807.1"/>
    <property type="molecule type" value="Genomic_DNA"/>
</dbReference>
<accession>A0A645EVD1</accession>